<dbReference type="EMBL" id="BSUZ01000001">
    <property type="protein sequence ID" value="GMA88535.1"/>
    <property type="molecule type" value="Genomic_DNA"/>
</dbReference>
<reference evidence="2" key="1">
    <citation type="journal article" date="2019" name="Int. J. Syst. Evol. Microbiol.">
        <title>The Global Catalogue of Microorganisms (GCM) 10K type strain sequencing project: providing services to taxonomists for standard genome sequencing and annotation.</title>
        <authorList>
            <consortium name="The Broad Institute Genomics Platform"/>
            <consortium name="The Broad Institute Genome Sequencing Center for Infectious Disease"/>
            <person name="Wu L."/>
            <person name="Ma J."/>
        </authorList>
    </citation>
    <scope>NUCLEOTIDE SEQUENCE [LARGE SCALE GENOMIC DNA]</scope>
    <source>
        <strain evidence="2">NBRC 108730</strain>
    </source>
</reference>
<accession>A0ABQ6JMR0</accession>
<evidence type="ECO:0000313" key="1">
    <source>
        <dbReference type="EMBL" id="GMA88535.1"/>
    </source>
</evidence>
<dbReference type="Proteomes" id="UP001157017">
    <property type="component" value="Unassembled WGS sequence"/>
</dbReference>
<evidence type="ECO:0000313" key="2">
    <source>
        <dbReference type="Proteomes" id="UP001157017"/>
    </source>
</evidence>
<gene>
    <name evidence="1" type="ORF">GCM10025868_37850</name>
</gene>
<comment type="caution">
    <text evidence="1">The sequence shown here is derived from an EMBL/GenBank/DDBJ whole genome shotgun (WGS) entry which is preliminary data.</text>
</comment>
<name>A0ABQ6JMR0_9ACTN</name>
<keyword evidence="2" id="KW-1185">Reference proteome</keyword>
<protein>
    <submittedName>
        <fullName evidence="1">Uncharacterized protein</fullName>
    </submittedName>
</protein>
<organism evidence="1 2">
    <name type="scientific">Angustibacter aerolatus</name>
    <dbReference type="NCBI Taxonomy" id="1162965"/>
    <lineage>
        <taxon>Bacteria</taxon>
        <taxon>Bacillati</taxon>
        <taxon>Actinomycetota</taxon>
        <taxon>Actinomycetes</taxon>
        <taxon>Kineosporiales</taxon>
        <taxon>Kineosporiaceae</taxon>
    </lineage>
</organism>
<sequence length="49" mass="5253">MDVFNRALFSDRLAPEAAAMVQQATPAFMTGIVAMSFYPHPCSSGCRSA</sequence>
<proteinExistence type="predicted"/>